<gene>
    <name evidence="2" type="ORF">DN92_02980</name>
</gene>
<dbReference type="EMBL" id="CP028940">
    <property type="protein sequence ID" value="QKM60083.1"/>
    <property type="molecule type" value="Genomic_DNA"/>
</dbReference>
<dbReference type="RefSeq" id="WP_173959855.1">
    <property type="nucleotide sequence ID" value="NZ_CBCSCC010000012.1"/>
</dbReference>
<keyword evidence="1" id="KW-0472">Membrane</keyword>
<organism evidence="2 3">
    <name type="scientific">Polynucleobacter arcticus</name>
    <dbReference type="NCBI Taxonomy" id="1743165"/>
    <lineage>
        <taxon>Bacteria</taxon>
        <taxon>Pseudomonadati</taxon>
        <taxon>Pseudomonadota</taxon>
        <taxon>Betaproteobacteria</taxon>
        <taxon>Burkholderiales</taxon>
        <taxon>Burkholderiaceae</taxon>
        <taxon>Polynucleobacter</taxon>
    </lineage>
</organism>
<evidence type="ECO:0000256" key="1">
    <source>
        <dbReference type="SAM" id="Phobius"/>
    </source>
</evidence>
<evidence type="ECO:0000313" key="3">
    <source>
        <dbReference type="Proteomes" id="UP000501090"/>
    </source>
</evidence>
<keyword evidence="1" id="KW-0812">Transmembrane</keyword>
<evidence type="ECO:0000313" key="2">
    <source>
        <dbReference type="EMBL" id="QKM60083.1"/>
    </source>
</evidence>
<sequence length="497" mass="55704">MNVDQSLGINTPLKFKGINKAGFSWPLIIGLFAFFYALLNQNSQFLDDPDSFMHIAAGNWMMAHQLVPSFDPFSFNTEGKVWIAHEWLAQVIWALVYNWGGFGGVKIFTAFLFALTLGLQLRYFLRYLPPIYGLLFSFLCYLSLLTHLLARPHLLTWPIIIIWFTTLITASANRSKPSFALLPLMVLWANLHGSFLLGLVLIPFIAIDAVIYCDKEDRVKNLLLWGLFFLLSVLASLITPYGLDGWKFGVDLMSSPYLTGITEWAPAFGSNLIVIELWVMAFLVIGYCGNVRLSIGGIVILLALFHEAIAHVRYISIFGLLAPILMAQPYAKGNPGKLLAGNVIDQFFIALSAPAKKVTMIFTLIVFGLLAVIYQASNPIVLNPKIAPIEALKKVQELGITGNVFNSYEFGGFLIFKGIPSFIDGRADLHGTPENNDYYKVTDSVDSTQITSVLDTHAIQWALMRPIDKFAMYFEFHPSWKQVFKDETSVIYVRQPS</sequence>
<protein>
    <recommendedName>
        <fullName evidence="4">Glycosyltransferase RgtA/B/C/D-like domain-containing protein</fullName>
    </recommendedName>
</protein>
<feature type="transmembrane region" description="Helical" evidence="1">
    <location>
        <begin position="277"/>
        <end position="305"/>
    </location>
</feature>
<feature type="transmembrane region" description="Helical" evidence="1">
    <location>
        <begin position="131"/>
        <end position="149"/>
    </location>
</feature>
<feature type="transmembrane region" description="Helical" evidence="1">
    <location>
        <begin position="192"/>
        <end position="213"/>
    </location>
</feature>
<proteinExistence type="predicted"/>
<dbReference type="AlphaFoldDB" id="A0A6M9PVT7"/>
<keyword evidence="3" id="KW-1185">Reference proteome</keyword>
<feature type="transmembrane region" description="Helical" evidence="1">
    <location>
        <begin position="21"/>
        <end position="39"/>
    </location>
</feature>
<dbReference type="KEGG" id="pard:DN92_02980"/>
<name>A0A6M9PVT7_9BURK</name>
<feature type="transmembrane region" description="Helical" evidence="1">
    <location>
        <begin position="222"/>
        <end position="243"/>
    </location>
</feature>
<dbReference type="Proteomes" id="UP000501090">
    <property type="component" value="Chromosome"/>
</dbReference>
<keyword evidence="1" id="KW-1133">Transmembrane helix</keyword>
<feature type="transmembrane region" description="Helical" evidence="1">
    <location>
        <begin position="358"/>
        <end position="376"/>
    </location>
</feature>
<accession>A0A6M9PVT7</accession>
<reference evidence="2 3" key="1">
    <citation type="submission" date="2018-04" db="EMBL/GenBank/DDBJ databases">
        <title>Polynucleobacter sp. UK-Long2-W17 genome.</title>
        <authorList>
            <person name="Hahn M.W."/>
        </authorList>
    </citation>
    <scope>NUCLEOTIDE SEQUENCE [LARGE SCALE GENOMIC DNA]</scope>
    <source>
        <strain evidence="2 3">UK-Long2-W17</strain>
    </source>
</reference>
<evidence type="ECO:0008006" key="4">
    <source>
        <dbReference type="Google" id="ProtNLM"/>
    </source>
</evidence>
<feature type="transmembrane region" description="Helical" evidence="1">
    <location>
        <begin position="154"/>
        <end position="172"/>
    </location>
</feature>